<gene>
    <name evidence="2" type="ordered locus">Sthe_2338</name>
</gene>
<evidence type="ECO:0008006" key="4">
    <source>
        <dbReference type="Google" id="ProtNLM"/>
    </source>
</evidence>
<accession>D1C7B3</accession>
<organism evidence="2 3">
    <name type="scientific">Sphaerobacter thermophilus (strain ATCC 49802 / DSM 20745 / KCCM 41009 / NCIMB 13125 / S 6022)</name>
    <dbReference type="NCBI Taxonomy" id="479434"/>
    <lineage>
        <taxon>Bacteria</taxon>
        <taxon>Pseudomonadati</taxon>
        <taxon>Thermomicrobiota</taxon>
        <taxon>Thermomicrobia</taxon>
        <taxon>Sphaerobacterales</taxon>
        <taxon>Sphaerobacterineae</taxon>
        <taxon>Sphaerobacteraceae</taxon>
        <taxon>Sphaerobacter</taxon>
    </lineage>
</organism>
<sequence>MPPPLRNLRGWTRDEWRRWLIHFAILITGLALFALGLVLSLQSNLGANSWTVFHDGLARRTPLTIGQASQLVGFLMIAASWLVGVRPGVGTFMNMYLVGLFMDLILEAGWVPLAQAYPARVAMLLASVGVLGIATGIYIRAGFGAGPRDSFNLALIRITGLSVGVVRWLIESAAVLIGIVLGGHFGVGTILSALLMGPAVSAGFRLTGLSSSGTPRRAVDGQGTAAAPIIDEVESTGD</sequence>
<feature type="transmembrane region" description="Helical" evidence="1">
    <location>
        <begin position="151"/>
        <end position="170"/>
    </location>
</feature>
<keyword evidence="1" id="KW-1133">Transmembrane helix</keyword>
<keyword evidence="3" id="KW-1185">Reference proteome</keyword>
<dbReference type="Pfam" id="PF19700">
    <property type="entry name" value="DUF6198"/>
    <property type="match status" value="1"/>
</dbReference>
<dbReference type="InParanoid" id="D1C7B3"/>
<feature type="transmembrane region" description="Helical" evidence="1">
    <location>
        <begin position="20"/>
        <end position="41"/>
    </location>
</feature>
<keyword evidence="1" id="KW-0812">Transmembrane</keyword>
<dbReference type="PANTHER" id="PTHR40078">
    <property type="entry name" value="INTEGRAL MEMBRANE PROTEIN-RELATED"/>
    <property type="match status" value="1"/>
</dbReference>
<dbReference type="EMBL" id="CP001823">
    <property type="protein sequence ID" value="ACZ39759.1"/>
    <property type="molecule type" value="Genomic_DNA"/>
</dbReference>
<name>D1C7B3_SPHTD</name>
<dbReference type="InterPro" id="IPR038750">
    <property type="entry name" value="YczE/YyaS-like"/>
</dbReference>
<dbReference type="HOGENOM" id="CLU_083843_0_0_0"/>
<dbReference type="Proteomes" id="UP000002027">
    <property type="component" value="Chromosome 1"/>
</dbReference>
<dbReference type="PANTHER" id="PTHR40078:SF1">
    <property type="entry name" value="INTEGRAL MEMBRANE PROTEIN"/>
    <property type="match status" value="1"/>
</dbReference>
<reference evidence="2 3" key="2">
    <citation type="journal article" date="2010" name="Stand. Genomic Sci.">
        <title>Complete genome sequence of Desulfohalobium retbaense type strain (HR(100)).</title>
        <authorList>
            <person name="Spring S."/>
            <person name="Nolan M."/>
            <person name="Lapidus A."/>
            <person name="Glavina Del Rio T."/>
            <person name="Copeland A."/>
            <person name="Tice H."/>
            <person name="Cheng J.F."/>
            <person name="Lucas S."/>
            <person name="Land M."/>
            <person name="Chen F."/>
            <person name="Bruce D."/>
            <person name="Goodwin L."/>
            <person name="Pitluck S."/>
            <person name="Ivanova N."/>
            <person name="Mavromatis K."/>
            <person name="Mikhailova N."/>
            <person name="Pati A."/>
            <person name="Chen A."/>
            <person name="Palaniappan K."/>
            <person name="Hauser L."/>
            <person name="Chang Y.J."/>
            <person name="Jeffries C.D."/>
            <person name="Munk C."/>
            <person name="Kiss H."/>
            <person name="Chain P."/>
            <person name="Han C."/>
            <person name="Brettin T."/>
            <person name="Detter J.C."/>
            <person name="Schuler E."/>
            <person name="Goker M."/>
            <person name="Rohde M."/>
            <person name="Bristow J."/>
            <person name="Eisen J.A."/>
            <person name="Markowitz V."/>
            <person name="Hugenholtz P."/>
            <person name="Kyrpides N.C."/>
            <person name="Klenk H.P."/>
        </authorList>
    </citation>
    <scope>NUCLEOTIDE SEQUENCE [LARGE SCALE GENOMIC DNA]</scope>
    <source>
        <strain evidence="3">ATCC 49802 / DSM 20745 / S 6022</strain>
    </source>
</reference>
<dbReference type="AlphaFoldDB" id="D1C7B3"/>
<feature type="transmembrane region" description="Helical" evidence="1">
    <location>
        <begin position="61"/>
        <end position="83"/>
    </location>
</feature>
<dbReference type="STRING" id="479434.Sthe_2338"/>
<evidence type="ECO:0000313" key="3">
    <source>
        <dbReference type="Proteomes" id="UP000002027"/>
    </source>
</evidence>
<dbReference type="eggNOG" id="COG2364">
    <property type="taxonomic scope" value="Bacteria"/>
</dbReference>
<keyword evidence="1" id="KW-0472">Membrane</keyword>
<reference evidence="3" key="1">
    <citation type="submission" date="2009-11" db="EMBL/GenBank/DDBJ databases">
        <title>The complete chromosome 1 of Sphaerobacter thermophilus DSM 20745.</title>
        <authorList>
            <person name="Lucas S."/>
            <person name="Copeland A."/>
            <person name="Lapidus A."/>
            <person name="Glavina del Rio T."/>
            <person name="Dalin E."/>
            <person name="Tice H."/>
            <person name="Bruce D."/>
            <person name="Goodwin L."/>
            <person name="Pitluck S."/>
            <person name="Kyrpides N."/>
            <person name="Mavromatis K."/>
            <person name="Ivanova N."/>
            <person name="Mikhailova N."/>
            <person name="LaButti K.M."/>
            <person name="Clum A."/>
            <person name="Sun H.I."/>
            <person name="Brettin T."/>
            <person name="Detter J.C."/>
            <person name="Han C."/>
            <person name="Larimer F."/>
            <person name="Land M."/>
            <person name="Hauser L."/>
            <person name="Markowitz V."/>
            <person name="Cheng J.F."/>
            <person name="Hugenholtz P."/>
            <person name="Woyke T."/>
            <person name="Wu D."/>
            <person name="Steenblock K."/>
            <person name="Schneider S."/>
            <person name="Pukall R."/>
            <person name="Goeker M."/>
            <person name="Klenk H.P."/>
            <person name="Eisen J.A."/>
        </authorList>
    </citation>
    <scope>NUCLEOTIDE SEQUENCE [LARGE SCALE GENOMIC DNA]</scope>
    <source>
        <strain evidence="3">ATCC 49802 / DSM 20745 / S 6022</strain>
    </source>
</reference>
<evidence type="ECO:0000313" key="2">
    <source>
        <dbReference type="EMBL" id="ACZ39759.1"/>
    </source>
</evidence>
<dbReference type="FunCoup" id="D1C7B3">
    <property type="interactions" value="111"/>
</dbReference>
<feature type="transmembrane region" description="Helical" evidence="1">
    <location>
        <begin position="95"/>
        <end position="113"/>
    </location>
</feature>
<evidence type="ECO:0000256" key="1">
    <source>
        <dbReference type="SAM" id="Phobius"/>
    </source>
</evidence>
<feature type="transmembrane region" description="Helical" evidence="1">
    <location>
        <begin position="176"/>
        <end position="196"/>
    </location>
</feature>
<protein>
    <recommendedName>
        <fullName evidence="4">Integral membrane protein</fullName>
    </recommendedName>
</protein>
<proteinExistence type="predicted"/>
<feature type="transmembrane region" description="Helical" evidence="1">
    <location>
        <begin position="119"/>
        <end position="139"/>
    </location>
</feature>
<dbReference type="KEGG" id="sti:Sthe_2338"/>